<evidence type="ECO:0000313" key="1">
    <source>
        <dbReference type="EMBL" id="GAF90738.1"/>
    </source>
</evidence>
<proteinExistence type="predicted"/>
<gene>
    <name evidence="1" type="ORF">S01H1_22660</name>
</gene>
<organism evidence="1">
    <name type="scientific">marine sediment metagenome</name>
    <dbReference type="NCBI Taxonomy" id="412755"/>
    <lineage>
        <taxon>unclassified sequences</taxon>
        <taxon>metagenomes</taxon>
        <taxon>ecological metagenomes</taxon>
    </lineage>
</organism>
<accession>X0TB36</accession>
<sequence>MHVNQLEHSILERSFTNVMTQREEIPGSAQPDSDPNLVLREDEELWTKDRLELWSWFQRNARSLGELYLGAVKMVYGPDFPGRTR</sequence>
<dbReference type="AlphaFoldDB" id="X0TB36"/>
<comment type="caution">
    <text evidence="1">The sequence shown here is derived from an EMBL/GenBank/DDBJ whole genome shotgun (WGS) entry which is preliminary data.</text>
</comment>
<name>X0TB36_9ZZZZ</name>
<dbReference type="EMBL" id="BARS01012841">
    <property type="protein sequence ID" value="GAF90738.1"/>
    <property type="molecule type" value="Genomic_DNA"/>
</dbReference>
<reference evidence="1" key="1">
    <citation type="journal article" date="2014" name="Front. Microbiol.">
        <title>High frequency of phylogenetically diverse reductive dehalogenase-homologous genes in deep subseafloor sedimentary metagenomes.</title>
        <authorList>
            <person name="Kawai M."/>
            <person name="Futagami T."/>
            <person name="Toyoda A."/>
            <person name="Takaki Y."/>
            <person name="Nishi S."/>
            <person name="Hori S."/>
            <person name="Arai W."/>
            <person name="Tsubouchi T."/>
            <person name="Morono Y."/>
            <person name="Uchiyama I."/>
            <person name="Ito T."/>
            <person name="Fujiyama A."/>
            <person name="Inagaki F."/>
            <person name="Takami H."/>
        </authorList>
    </citation>
    <scope>NUCLEOTIDE SEQUENCE</scope>
    <source>
        <strain evidence="1">Expedition CK06-06</strain>
    </source>
</reference>
<feature type="non-terminal residue" evidence="1">
    <location>
        <position position="85"/>
    </location>
</feature>
<protein>
    <submittedName>
        <fullName evidence="1">Uncharacterized protein</fullName>
    </submittedName>
</protein>